<keyword evidence="2" id="KW-1185">Reference proteome</keyword>
<feature type="non-terminal residue" evidence="1">
    <location>
        <position position="147"/>
    </location>
</feature>
<comment type="caution">
    <text evidence="1">The sequence shown here is derived from an EMBL/GenBank/DDBJ whole genome shotgun (WGS) entry which is preliminary data.</text>
</comment>
<gene>
    <name evidence="1" type="ORF">HID58_080014</name>
</gene>
<proteinExistence type="predicted"/>
<dbReference type="Proteomes" id="UP000824890">
    <property type="component" value="Unassembled WGS sequence"/>
</dbReference>
<name>A0ABQ7Y3N1_BRANA</name>
<accession>A0ABQ7Y3N1</accession>
<evidence type="ECO:0000313" key="1">
    <source>
        <dbReference type="EMBL" id="KAH0862803.1"/>
    </source>
</evidence>
<evidence type="ECO:0000313" key="2">
    <source>
        <dbReference type="Proteomes" id="UP000824890"/>
    </source>
</evidence>
<reference evidence="1 2" key="1">
    <citation type="submission" date="2021-05" db="EMBL/GenBank/DDBJ databases">
        <title>Genome Assembly of Synthetic Allotetraploid Brassica napus Reveals Homoeologous Exchanges between Subgenomes.</title>
        <authorList>
            <person name="Davis J.T."/>
        </authorList>
    </citation>
    <scope>NUCLEOTIDE SEQUENCE [LARGE SCALE GENOMIC DNA]</scope>
    <source>
        <strain evidence="2">cv. Da-Ae</strain>
        <tissue evidence="1">Seedling</tissue>
    </source>
</reference>
<dbReference type="EMBL" id="JAGKQM010000018">
    <property type="protein sequence ID" value="KAH0862803.1"/>
    <property type="molecule type" value="Genomic_DNA"/>
</dbReference>
<organism evidence="1 2">
    <name type="scientific">Brassica napus</name>
    <name type="common">Rape</name>
    <dbReference type="NCBI Taxonomy" id="3708"/>
    <lineage>
        <taxon>Eukaryota</taxon>
        <taxon>Viridiplantae</taxon>
        <taxon>Streptophyta</taxon>
        <taxon>Embryophyta</taxon>
        <taxon>Tracheophyta</taxon>
        <taxon>Spermatophyta</taxon>
        <taxon>Magnoliopsida</taxon>
        <taxon>eudicotyledons</taxon>
        <taxon>Gunneridae</taxon>
        <taxon>Pentapetalae</taxon>
        <taxon>rosids</taxon>
        <taxon>malvids</taxon>
        <taxon>Brassicales</taxon>
        <taxon>Brassicaceae</taxon>
        <taxon>Brassiceae</taxon>
        <taxon>Brassica</taxon>
    </lineage>
</organism>
<sequence length="147" mass="16888">MYFFLSITTKQFVLLTGLKSRRRSSTSLRLLRYVKPETGVDRILLDAEVFLNTHASQRECQPSCSTGMKKDKGCCYVSFSRWTKELQRTVSAFTCKTCNNANVVGVLRVKFMARENLVLHGLNHHKVIKSLHRFQSMEHHLPDIPAT</sequence>
<protein>
    <submittedName>
        <fullName evidence="1">Uncharacterized protein</fullName>
    </submittedName>
</protein>